<comment type="caution">
    <text evidence="2">The sequence shown here is derived from an EMBL/GenBank/DDBJ whole genome shotgun (WGS) entry which is preliminary data.</text>
</comment>
<evidence type="ECO:0000313" key="2">
    <source>
        <dbReference type="EMBL" id="MCW1912724.1"/>
    </source>
</evidence>
<dbReference type="Gene3D" id="1.50.10.20">
    <property type="match status" value="1"/>
</dbReference>
<dbReference type="PANTHER" id="PTHR47791:SF4">
    <property type="entry name" value="(PUTATIVE SECRETED PROTEIN)-RELATED"/>
    <property type="match status" value="1"/>
</dbReference>
<keyword evidence="1" id="KW-0732">Signal</keyword>
<evidence type="ECO:0000256" key="1">
    <source>
        <dbReference type="SAM" id="SignalP"/>
    </source>
</evidence>
<dbReference type="GO" id="GO:0016787">
    <property type="term" value="F:hydrolase activity"/>
    <property type="evidence" value="ECO:0007669"/>
    <property type="project" value="UniProtKB-KW"/>
</dbReference>
<dbReference type="Pfam" id="PF03663">
    <property type="entry name" value="Glyco_hydro_76"/>
    <property type="match status" value="1"/>
</dbReference>
<feature type="chain" id="PRO_5046114204" evidence="1">
    <location>
        <begin position="20"/>
        <end position="368"/>
    </location>
</feature>
<feature type="signal peptide" evidence="1">
    <location>
        <begin position="1"/>
        <end position="19"/>
    </location>
</feature>
<accession>A0ABT3FYQ4</accession>
<dbReference type="RefSeq" id="WP_264511419.1">
    <property type="nucleotide sequence ID" value="NZ_JAPDDR010000002.1"/>
</dbReference>
<dbReference type="PANTHER" id="PTHR47791">
    <property type="entry name" value="MEIOTICALLY UP-REGULATED GENE 191 PROTEIN"/>
    <property type="match status" value="1"/>
</dbReference>
<proteinExistence type="predicted"/>
<evidence type="ECO:0000313" key="3">
    <source>
        <dbReference type="Proteomes" id="UP001165653"/>
    </source>
</evidence>
<dbReference type="InterPro" id="IPR005198">
    <property type="entry name" value="Glyco_hydro_76"/>
</dbReference>
<dbReference type="InterPro" id="IPR053169">
    <property type="entry name" value="MUG_Protein"/>
</dbReference>
<dbReference type="Proteomes" id="UP001165653">
    <property type="component" value="Unassembled WGS sequence"/>
</dbReference>
<keyword evidence="2" id="KW-0378">Hydrolase</keyword>
<dbReference type="SUPFAM" id="SSF48208">
    <property type="entry name" value="Six-hairpin glycosidases"/>
    <property type="match status" value="1"/>
</dbReference>
<name>A0ABT3FYQ4_9BACT</name>
<sequence length="368" mass="41770">MKQLLRVGLALIAAVSPLAAQTSPYLEKAEEVSAHIQEHFWDRKSGLYMGKSGGTEPELIWGCGVMFSSLVSAARHDKKYRRVMGDFFEAMDAYWDVKVKIPGYEPARTQGGNDKYYDDNAWMVLTFLEAYELTKESKYLKRAEETLEFVVSGWDEEVGGGIWWHEAHKGGDKNTCVNAPAALGCFRLARFKKDAEAAKWNALGEKIVVWTVKTLQGENGLFWDNIKVATGEINKGQLTYNSALMLRNFLSLHTRTKEAFYLDEALRMGKAANGMMDGQQKAYRDHIKWAHLMVEADLELYRHTGQEVYLKRAISNTEKHYADWKKSPYPDLISQGSLARELWLLVDHTTPVGKEFWKVADQAKGPAK</sequence>
<keyword evidence="3" id="KW-1185">Reference proteome</keyword>
<dbReference type="InterPro" id="IPR008928">
    <property type="entry name" value="6-hairpin_glycosidase_sf"/>
</dbReference>
<protein>
    <submittedName>
        <fullName evidence="2">Glycoside hydrolase family 76 protein</fullName>
    </submittedName>
</protein>
<reference evidence="2" key="1">
    <citation type="submission" date="2022-10" db="EMBL/GenBank/DDBJ databases">
        <title>Luteolibacter sp. GHJ8, whole genome shotgun sequencing project.</title>
        <authorList>
            <person name="Zhao G."/>
            <person name="Shen L."/>
        </authorList>
    </citation>
    <scope>NUCLEOTIDE SEQUENCE</scope>
    <source>
        <strain evidence="2">GHJ8</strain>
    </source>
</reference>
<gene>
    <name evidence="2" type="ORF">OJ996_04010</name>
</gene>
<organism evidence="2 3">
    <name type="scientific">Luteolibacter rhizosphaerae</name>
    <dbReference type="NCBI Taxonomy" id="2989719"/>
    <lineage>
        <taxon>Bacteria</taxon>
        <taxon>Pseudomonadati</taxon>
        <taxon>Verrucomicrobiota</taxon>
        <taxon>Verrucomicrobiia</taxon>
        <taxon>Verrucomicrobiales</taxon>
        <taxon>Verrucomicrobiaceae</taxon>
        <taxon>Luteolibacter</taxon>
    </lineage>
</organism>
<dbReference type="EMBL" id="JAPDDR010000002">
    <property type="protein sequence ID" value="MCW1912724.1"/>
    <property type="molecule type" value="Genomic_DNA"/>
</dbReference>